<evidence type="ECO:0000313" key="4">
    <source>
        <dbReference type="Proteomes" id="UP000398619"/>
    </source>
</evidence>
<evidence type="ECO:0000259" key="1">
    <source>
        <dbReference type="Pfam" id="PF06250"/>
    </source>
</evidence>
<evidence type="ECO:0000259" key="2">
    <source>
        <dbReference type="Pfam" id="PF17761"/>
    </source>
</evidence>
<name>A0A564TUE9_9FIRM</name>
<dbReference type="Pfam" id="PF17761">
    <property type="entry name" value="DUF1016_N"/>
    <property type="match status" value="1"/>
</dbReference>
<proteinExistence type="predicted"/>
<dbReference type="InterPro" id="IPR041527">
    <property type="entry name" value="YhcG_N"/>
</dbReference>
<dbReference type="PANTHER" id="PTHR30547:SF5">
    <property type="entry name" value="NUCLEASE YHCG-RELATED"/>
    <property type="match status" value="1"/>
</dbReference>
<protein>
    <recommendedName>
        <fullName evidence="5">DUF1016 family protein</fullName>
    </recommendedName>
</protein>
<dbReference type="InterPro" id="IPR053148">
    <property type="entry name" value="PD-DEXK-like_domain"/>
</dbReference>
<dbReference type="InterPro" id="IPR009362">
    <property type="entry name" value="YhcG_C"/>
</dbReference>
<feature type="domain" description="YhcG PDDEXK nuclease" evidence="1">
    <location>
        <begin position="195"/>
        <end position="245"/>
    </location>
</feature>
<evidence type="ECO:0000313" key="3">
    <source>
        <dbReference type="EMBL" id="VUX10888.1"/>
    </source>
</evidence>
<dbReference type="EMBL" id="CABHNM010000040">
    <property type="protein sequence ID" value="VUX10888.1"/>
    <property type="molecule type" value="Genomic_DNA"/>
</dbReference>
<organism evidence="3 4">
    <name type="scientific">Dorea longicatena</name>
    <dbReference type="NCBI Taxonomy" id="88431"/>
    <lineage>
        <taxon>Bacteria</taxon>
        <taxon>Bacillati</taxon>
        <taxon>Bacillota</taxon>
        <taxon>Clostridia</taxon>
        <taxon>Lachnospirales</taxon>
        <taxon>Lachnospiraceae</taxon>
        <taxon>Dorea</taxon>
    </lineage>
</organism>
<dbReference type="PANTHER" id="PTHR30547">
    <property type="entry name" value="UNCHARACTERIZED PROTEIN YHCG-RELATED"/>
    <property type="match status" value="1"/>
</dbReference>
<reference evidence="3 4" key="1">
    <citation type="submission" date="2019-07" db="EMBL/GenBank/DDBJ databases">
        <authorList>
            <person name="Hibberd C M."/>
            <person name="Gehrig L. J."/>
            <person name="Chang H.-W."/>
            <person name="Venkatesh S."/>
        </authorList>
    </citation>
    <scope>NUCLEOTIDE SEQUENCE [LARGE SCALE GENOMIC DNA]</scope>
    <source>
        <strain evidence="3">Dorea_longicatena_SSTS_Bg7063</strain>
    </source>
</reference>
<dbReference type="AlphaFoldDB" id="A0A564TUE9"/>
<evidence type="ECO:0008006" key="5">
    <source>
        <dbReference type="Google" id="ProtNLM"/>
    </source>
</evidence>
<sequence>MSELFKADNEYKEWIAGISTDFRRSQIRASMKINDEMLRFYWKLGKGISSMSEQFGYGTRFYKTVSDDLKSILPDVKSFSPTNLKYMRYFYEMYPDAVICPQVEDELITDANRPQVGDDLQIIFRIPWGHNKIILDKCKGNSAKALFYIRKTIENNWSRDVLLNFLGTDLYERQGKAITNFSNTLPIEQSDLAQAITKDPYNFDFLTLRERYDEKELKDALIEKVNNFLMELGTGFAYMGREVRI</sequence>
<feature type="domain" description="YhcG N-terminal" evidence="2">
    <location>
        <begin position="19"/>
        <end position="173"/>
    </location>
</feature>
<gene>
    <name evidence="3" type="ORF">DLSSTS7063_01778</name>
</gene>
<accession>A0A564TUE9</accession>
<dbReference type="Pfam" id="PF06250">
    <property type="entry name" value="YhcG_C"/>
    <property type="match status" value="1"/>
</dbReference>
<dbReference type="Proteomes" id="UP000398619">
    <property type="component" value="Unassembled WGS sequence"/>
</dbReference>